<accession>A0A5S9NA91</accession>
<evidence type="ECO:0000256" key="1">
    <source>
        <dbReference type="ARBA" id="ARBA00022722"/>
    </source>
</evidence>
<dbReference type="SMART" id="SM00479">
    <property type="entry name" value="EXOIII"/>
    <property type="match status" value="1"/>
</dbReference>
<dbReference type="PANTHER" id="PTHR30231:SF4">
    <property type="entry name" value="PROTEIN NEN2"/>
    <property type="match status" value="1"/>
</dbReference>
<evidence type="ECO:0000313" key="6">
    <source>
        <dbReference type="EMBL" id="CAA0086875.1"/>
    </source>
</evidence>
<feature type="domain" description="Exonuclease" evidence="4">
    <location>
        <begin position="46"/>
        <end position="226"/>
    </location>
</feature>
<dbReference type="Proteomes" id="UP000435877">
    <property type="component" value="Unassembled WGS sequence"/>
</dbReference>
<keyword evidence="3" id="KW-0269">Exonuclease</keyword>
<evidence type="ECO:0000313" key="7">
    <source>
        <dbReference type="Proteomes" id="UP000435877"/>
    </source>
</evidence>
<keyword evidence="7" id="KW-1185">Reference proteome</keyword>
<keyword evidence="6" id="KW-0548">Nucleotidyltransferase</keyword>
<keyword evidence="2" id="KW-0378">Hydrolase</keyword>
<dbReference type="GO" id="GO:0008408">
    <property type="term" value="F:3'-5' exonuclease activity"/>
    <property type="evidence" value="ECO:0007669"/>
    <property type="project" value="TreeGrafter"/>
</dbReference>
<dbReference type="InterPro" id="IPR012337">
    <property type="entry name" value="RNaseH-like_sf"/>
</dbReference>
<dbReference type="GO" id="GO:0003676">
    <property type="term" value="F:nucleic acid binding"/>
    <property type="evidence" value="ECO:0007669"/>
    <property type="project" value="InterPro"/>
</dbReference>
<evidence type="ECO:0000313" key="8">
    <source>
        <dbReference type="Proteomes" id="UP000439591"/>
    </source>
</evidence>
<evidence type="ECO:0000256" key="3">
    <source>
        <dbReference type="ARBA" id="ARBA00022839"/>
    </source>
</evidence>
<dbReference type="PANTHER" id="PTHR30231">
    <property type="entry name" value="DNA POLYMERASE III SUBUNIT EPSILON"/>
    <property type="match status" value="1"/>
</dbReference>
<dbReference type="GO" id="GO:0005829">
    <property type="term" value="C:cytosol"/>
    <property type="evidence" value="ECO:0007669"/>
    <property type="project" value="TreeGrafter"/>
</dbReference>
<keyword evidence="1" id="KW-0540">Nuclease</keyword>
<dbReference type="InterPro" id="IPR013520">
    <property type="entry name" value="Ribonucl_H"/>
</dbReference>
<dbReference type="OrthoDB" id="5497329at2"/>
<gene>
    <name evidence="6" type="primary">polC</name>
    <name evidence="6" type="ORF">IHBHHGIJ_01145</name>
    <name evidence="5" type="ORF">KFEGEMFD_00006</name>
</gene>
<dbReference type="Gene3D" id="3.30.420.10">
    <property type="entry name" value="Ribonuclease H-like superfamily/Ribonuclease H"/>
    <property type="match status" value="1"/>
</dbReference>
<dbReference type="NCBIfam" id="NF006602">
    <property type="entry name" value="PRK09146.1"/>
    <property type="match status" value="1"/>
</dbReference>
<name>A0A5S9NA91_9GAMM</name>
<evidence type="ECO:0000256" key="2">
    <source>
        <dbReference type="ARBA" id="ARBA00022801"/>
    </source>
</evidence>
<dbReference type="AlphaFoldDB" id="A0A5S9NA91"/>
<dbReference type="Pfam" id="PF00929">
    <property type="entry name" value="RNase_T"/>
    <property type="match status" value="1"/>
</dbReference>
<dbReference type="RefSeq" id="WP_159267775.1">
    <property type="nucleotide sequence ID" value="NZ_CACSIK010000001.1"/>
</dbReference>
<organism evidence="6 7">
    <name type="scientific">Zhongshania aliphaticivorans</name>
    <dbReference type="NCBI Taxonomy" id="1470434"/>
    <lineage>
        <taxon>Bacteria</taxon>
        <taxon>Pseudomonadati</taxon>
        <taxon>Pseudomonadota</taxon>
        <taxon>Gammaproteobacteria</taxon>
        <taxon>Cellvibrionales</taxon>
        <taxon>Spongiibacteraceae</taxon>
        <taxon>Zhongshania</taxon>
    </lineage>
</organism>
<reference evidence="7 8" key="1">
    <citation type="submission" date="2019-11" db="EMBL/GenBank/DDBJ databases">
        <authorList>
            <person name="Holert J."/>
        </authorList>
    </citation>
    <scope>NUCLEOTIDE SEQUENCE [LARGE SCALE GENOMIC DNA]</scope>
    <source>
        <strain evidence="5">BC3_2A</strain>
        <strain evidence="6">SB11_1A</strain>
    </source>
</reference>
<dbReference type="EC" id="2.7.7.7" evidence="6"/>
<dbReference type="CDD" id="cd06127">
    <property type="entry name" value="DEDDh"/>
    <property type="match status" value="1"/>
</dbReference>
<proteinExistence type="predicted"/>
<protein>
    <submittedName>
        <fullName evidence="6">DNA polymerase III PolC-type</fullName>
        <ecNumber evidence="6">2.7.7.7</ecNumber>
    </submittedName>
</protein>
<dbReference type="EMBL" id="CACSIK010000001">
    <property type="protein sequence ID" value="CAA0086875.1"/>
    <property type="molecule type" value="Genomic_DNA"/>
</dbReference>
<dbReference type="EMBL" id="CACSIM010000001">
    <property type="protein sequence ID" value="CAA0078221.1"/>
    <property type="molecule type" value="Genomic_DNA"/>
</dbReference>
<dbReference type="SUPFAM" id="SSF53098">
    <property type="entry name" value="Ribonuclease H-like"/>
    <property type="match status" value="1"/>
</dbReference>
<sequence length="236" mass="26914">MKPRESKPIDWERYFKQLRQSSRHEHLQTYYSQGMVSGDTPMDTVPLVALDFETTGLNSKQDDIVSIGLVPFSIQRIRCSQTKHWIVKPNCPLEEKSVVIHQITHSDIVNAPDLTQVLRELLHALAGKVVVVHYRHIERDFLTSALMQRIGEGIHFPVIDTMALEQHLLRGNRSLVAKLLNQALPSVRLPDCRQRYGLPTYQLHHATIDAIATAELLQAQLAHHFSPDVPVSQLWC</sequence>
<dbReference type="Proteomes" id="UP000439591">
    <property type="component" value="Unassembled WGS sequence"/>
</dbReference>
<dbReference type="GO" id="GO:0003887">
    <property type="term" value="F:DNA-directed DNA polymerase activity"/>
    <property type="evidence" value="ECO:0007669"/>
    <property type="project" value="UniProtKB-EC"/>
</dbReference>
<evidence type="ECO:0000259" key="4">
    <source>
        <dbReference type="SMART" id="SM00479"/>
    </source>
</evidence>
<dbReference type="InterPro" id="IPR036397">
    <property type="entry name" value="RNaseH_sf"/>
</dbReference>
<evidence type="ECO:0000313" key="5">
    <source>
        <dbReference type="EMBL" id="CAA0078221.1"/>
    </source>
</evidence>
<keyword evidence="6" id="KW-0808">Transferase</keyword>